<dbReference type="PROSITE" id="PS50885">
    <property type="entry name" value="HAMP"/>
    <property type="match status" value="1"/>
</dbReference>
<evidence type="ECO:0000256" key="8">
    <source>
        <dbReference type="SAM" id="Phobius"/>
    </source>
</evidence>
<dbReference type="PRINTS" id="PR00344">
    <property type="entry name" value="BCTRLSENSOR"/>
</dbReference>
<dbReference type="OrthoDB" id="138378at2"/>
<dbReference type="Gene3D" id="3.30.565.10">
    <property type="entry name" value="Histidine kinase-like ATPase, C-terminal domain"/>
    <property type="match status" value="1"/>
</dbReference>
<dbReference type="AlphaFoldDB" id="A0A8J6P747"/>
<evidence type="ECO:0000256" key="2">
    <source>
        <dbReference type="ARBA" id="ARBA00004370"/>
    </source>
</evidence>
<dbReference type="InterPro" id="IPR036890">
    <property type="entry name" value="HATPase_C_sf"/>
</dbReference>
<evidence type="ECO:0000256" key="4">
    <source>
        <dbReference type="ARBA" id="ARBA00022553"/>
    </source>
</evidence>
<keyword evidence="6 11" id="KW-0418">Kinase</keyword>
<comment type="subcellular location">
    <subcellularLocation>
        <location evidence="2">Membrane</location>
    </subcellularLocation>
</comment>
<dbReference type="InterPro" id="IPR004358">
    <property type="entry name" value="Sig_transdc_His_kin-like_C"/>
</dbReference>
<dbReference type="Proteomes" id="UP000632659">
    <property type="component" value="Unassembled WGS sequence"/>
</dbReference>
<dbReference type="RefSeq" id="WP_158662658.1">
    <property type="nucleotide sequence ID" value="NZ_FYDD01000004.1"/>
</dbReference>
<feature type="domain" description="HAMP" evidence="10">
    <location>
        <begin position="351"/>
        <end position="404"/>
    </location>
</feature>
<dbReference type="PANTHER" id="PTHR34220:SF7">
    <property type="entry name" value="SENSOR HISTIDINE KINASE YPDA"/>
    <property type="match status" value="1"/>
</dbReference>
<evidence type="ECO:0000313" key="12">
    <source>
        <dbReference type="Proteomes" id="UP000632659"/>
    </source>
</evidence>
<feature type="transmembrane region" description="Helical" evidence="8">
    <location>
        <begin position="39"/>
        <end position="62"/>
    </location>
</feature>
<organism evidence="11 12">
    <name type="scientific">Massiliimalia timonensis</name>
    <dbReference type="NCBI Taxonomy" id="1987501"/>
    <lineage>
        <taxon>Bacteria</taxon>
        <taxon>Bacillati</taxon>
        <taxon>Bacillota</taxon>
        <taxon>Clostridia</taxon>
        <taxon>Eubacteriales</taxon>
        <taxon>Oscillospiraceae</taxon>
        <taxon>Massiliimalia</taxon>
    </lineage>
</organism>
<name>A0A8J6P747_9FIRM</name>
<proteinExistence type="predicted"/>
<keyword evidence="4" id="KW-0597">Phosphoprotein</keyword>
<evidence type="ECO:0000313" key="11">
    <source>
        <dbReference type="EMBL" id="MBC8610604.1"/>
    </source>
</evidence>
<dbReference type="GO" id="GO:0016020">
    <property type="term" value="C:membrane"/>
    <property type="evidence" value="ECO:0007669"/>
    <property type="project" value="UniProtKB-SubCell"/>
</dbReference>
<dbReference type="Gene3D" id="6.10.340.10">
    <property type="match status" value="1"/>
</dbReference>
<keyword evidence="8" id="KW-1133">Transmembrane helix</keyword>
<dbReference type="InterPro" id="IPR003594">
    <property type="entry name" value="HATPase_dom"/>
</dbReference>
<evidence type="ECO:0000256" key="3">
    <source>
        <dbReference type="ARBA" id="ARBA00012438"/>
    </source>
</evidence>
<feature type="domain" description="Histidine kinase" evidence="9">
    <location>
        <begin position="514"/>
        <end position="613"/>
    </location>
</feature>
<evidence type="ECO:0000256" key="5">
    <source>
        <dbReference type="ARBA" id="ARBA00022679"/>
    </source>
</evidence>
<dbReference type="GO" id="GO:0000155">
    <property type="term" value="F:phosphorelay sensor kinase activity"/>
    <property type="evidence" value="ECO:0007669"/>
    <property type="project" value="InterPro"/>
</dbReference>
<dbReference type="InterPro" id="IPR003660">
    <property type="entry name" value="HAMP_dom"/>
</dbReference>
<feature type="transmembrane region" description="Helical" evidence="8">
    <location>
        <begin position="329"/>
        <end position="350"/>
    </location>
</feature>
<dbReference type="PROSITE" id="PS50109">
    <property type="entry name" value="HIS_KIN"/>
    <property type="match status" value="1"/>
</dbReference>
<comment type="caution">
    <text evidence="11">The sequence shown here is derived from an EMBL/GenBank/DDBJ whole genome shotgun (WGS) entry which is preliminary data.</text>
</comment>
<dbReference type="CDD" id="cd06225">
    <property type="entry name" value="HAMP"/>
    <property type="match status" value="1"/>
</dbReference>
<accession>A0A8J6P747</accession>
<dbReference type="SUPFAM" id="SSF55874">
    <property type="entry name" value="ATPase domain of HSP90 chaperone/DNA topoisomerase II/histidine kinase"/>
    <property type="match status" value="1"/>
</dbReference>
<dbReference type="SUPFAM" id="SSF158472">
    <property type="entry name" value="HAMP domain-like"/>
    <property type="match status" value="1"/>
</dbReference>
<reference evidence="11" key="1">
    <citation type="submission" date="2020-08" db="EMBL/GenBank/DDBJ databases">
        <title>Genome public.</title>
        <authorList>
            <person name="Liu C."/>
            <person name="Sun Q."/>
        </authorList>
    </citation>
    <scope>NUCLEOTIDE SEQUENCE</scope>
    <source>
        <strain evidence="11">NSJ-15</strain>
    </source>
</reference>
<dbReference type="Pfam" id="PF06580">
    <property type="entry name" value="His_kinase"/>
    <property type="match status" value="1"/>
</dbReference>
<dbReference type="InterPro" id="IPR005467">
    <property type="entry name" value="His_kinase_dom"/>
</dbReference>
<keyword evidence="8" id="KW-0812">Transmembrane</keyword>
<dbReference type="InterPro" id="IPR050640">
    <property type="entry name" value="Bact_2-comp_sensor_kinase"/>
</dbReference>
<evidence type="ECO:0000256" key="6">
    <source>
        <dbReference type="ARBA" id="ARBA00022777"/>
    </source>
</evidence>
<gene>
    <name evidence="11" type="ORF">H8702_05635</name>
</gene>
<comment type="catalytic activity">
    <reaction evidence="1">
        <text>ATP + protein L-histidine = ADP + protein N-phospho-L-histidine.</text>
        <dbReference type="EC" id="2.7.13.3"/>
    </reaction>
</comment>
<dbReference type="PANTHER" id="PTHR34220">
    <property type="entry name" value="SENSOR HISTIDINE KINASE YPDA"/>
    <property type="match status" value="1"/>
</dbReference>
<evidence type="ECO:0000256" key="1">
    <source>
        <dbReference type="ARBA" id="ARBA00000085"/>
    </source>
</evidence>
<dbReference type="EC" id="2.7.13.3" evidence="3"/>
<dbReference type="InterPro" id="IPR010559">
    <property type="entry name" value="Sig_transdc_His_kin_internal"/>
</dbReference>
<sequence>MAGYCIGVLDLRKIQRKPRWSFWNKLRQLEKNIPLNGKVAIIIIFIILIPLLLISGVFFSFVHRNSMETEEAARNTSLINVRDSVDTLMKTYEETIDTIYNYPELFRLSERHENFSSGVDTENQFRRALSRIRSARGYIGNVSFVFPDSTRLEDTSGYGSFEVIHAENENRLSEFSEQMHAQKRSVHWEANPSIRKGLGKASYFFSCSKTVRNIYDENQLMGQVVMYISGLAMDDVTALKQTSQDELLVILDSENQLVWYNGDSKLDASLLDGGLLEEFQRLQAGEIHDYHTKSETYCYMYETSSYSGWTFLNVIPMEAVTQQSDVFKLYFAVVMFLVCLFALLCGILINRQMVRPIQAMIVMMDHIDELEKIGQSLSVDRSDEIGGLYRSFEQMGDRIDFLIGQLKEAYSQDKEKEIKLIQSQLNPHFIYNTLESISWVAFDKDLPEVSKALTCLSSILRYSIKHTGALVTFQDELDQLEQYLYIQHFRFEEKFQVRYHIDSKLLQYKTIKFIFQPFVENALLHAFQDRYDHCLIDITMAEDGNDIQIVIQDNGCGIPENQIAQIMGKTSEGIGINNIDKTLRLKFGNQYHLQIQSSPGAGTSVTLKIPKIR</sequence>
<keyword evidence="7" id="KW-0902">Two-component regulatory system</keyword>
<keyword evidence="8" id="KW-0472">Membrane</keyword>
<evidence type="ECO:0000259" key="10">
    <source>
        <dbReference type="PROSITE" id="PS50885"/>
    </source>
</evidence>
<evidence type="ECO:0000259" key="9">
    <source>
        <dbReference type="PROSITE" id="PS50109"/>
    </source>
</evidence>
<keyword evidence="5" id="KW-0808">Transferase</keyword>
<protein>
    <recommendedName>
        <fullName evidence="3">histidine kinase</fullName>
        <ecNumber evidence="3">2.7.13.3</ecNumber>
    </recommendedName>
</protein>
<dbReference type="EMBL" id="JACRTL010000002">
    <property type="protein sequence ID" value="MBC8610604.1"/>
    <property type="molecule type" value="Genomic_DNA"/>
</dbReference>
<dbReference type="SMART" id="SM00304">
    <property type="entry name" value="HAMP"/>
    <property type="match status" value="1"/>
</dbReference>
<keyword evidence="12" id="KW-1185">Reference proteome</keyword>
<dbReference type="Pfam" id="PF02518">
    <property type="entry name" value="HATPase_c"/>
    <property type="match status" value="1"/>
</dbReference>
<evidence type="ECO:0000256" key="7">
    <source>
        <dbReference type="ARBA" id="ARBA00023012"/>
    </source>
</evidence>
<dbReference type="Pfam" id="PF00672">
    <property type="entry name" value="HAMP"/>
    <property type="match status" value="1"/>
</dbReference>